<reference evidence="10" key="2">
    <citation type="submission" date="2025-08" db="UniProtKB">
        <authorList>
            <consortium name="Ensembl"/>
        </authorList>
    </citation>
    <scope>IDENTIFICATION</scope>
</reference>
<evidence type="ECO:0000259" key="9">
    <source>
        <dbReference type="PROSITE" id="PS50157"/>
    </source>
</evidence>
<dbReference type="AlphaFoldDB" id="A0A3Q1IPH8"/>
<evidence type="ECO:0000256" key="8">
    <source>
        <dbReference type="SAM" id="MobiDB-lite"/>
    </source>
</evidence>
<evidence type="ECO:0000256" key="3">
    <source>
        <dbReference type="ARBA" id="ARBA00022737"/>
    </source>
</evidence>
<evidence type="ECO:0000256" key="4">
    <source>
        <dbReference type="ARBA" id="ARBA00022771"/>
    </source>
</evidence>
<feature type="domain" description="C2H2-type" evidence="9">
    <location>
        <begin position="105"/>
        <end position="132"/>
    </location>
</feature>
<accession>A0A3Q1IPH8</accession>
<sequence>IDRVSYSEPVTLPFKEERTELWTRSVETLAYSNITDTKIVTVGEHKESQMPESLTQVTVGERSESEAPQSQTQVGEHMEYEIPPQHDQLLPSFGASLYTKKKTMFFCNICCQAFVEKAELKLHLAAHATNSLPKPTNKEFTCFVCGRITDTRSQMICHMRTHTGEKPFSCPVCGNRYKLKSHMKEHMRTHTGERPYSCYICGRSFNRSSTMSKHARIQHREGMPFKCVQCSQRFSLRLSQSISPNCSSCGVFPACSCSYLSKVLQARNSGEPATRSWATKTVEALRYFGQCSAGKPLSNLQNHMRVHTGERPYSCHFCGKCFKLKGHMTEHIRTHTGEKPFSCHICDKSFNRGSTLRKHVLAKHKEERPYKCRDCEELFTERLLMKRHMRKIHGIKLSTNHSAS</sequence>
<dbReference type="PROSITE" id="PS00028">
    <property type="entry name" value="ZINC_FINGER_C2H2_1"/>
    <property type="match status" value="6"/>
</dbReference>
<dbReference type="GO" id="GO:0008270">
    <property type="term" value="F:zinc ion binding"/>
    <property type="evidence" value="ECO:0007669"/>
    <property type="project" value="UniProtKB-KW"/>
</dbReference>
<evidence type="ECO:0000256" key="6">
    <source>
        <dbReference type="ARBA" id="ARBA00023242"/>
    </source>
</evidence>
<feature type="domain" description="C2H2-type" evidence="9">
    <location>
        <begin position="341"/>
        <end position="369"/>
    </location>
</feature>
<reference evidence="10" key="3">
    <citation type="submission" date="2025-09" db="UniProtKB">
        <authorList>
            <consortium name="Ensembl"/>
        </authorList>
    </citation>
    <scope>IDENTIFICATION</scope>
</reference>
<protein>
    <recommendedName>
        <fullName evidence="9">C2H2-type domain-containing protein</fullName>
    </recommendedName>
</protein>
<feature type="domain" description="C2H2-type" evidence="9">
    <location>
        <begin position="168"/>
        <end position="195"/>
    </location>
</feature>
<evidence type="ECO:0000313" key="10">
    <source>
        <dbReference type="Ensembl" id="ENSATEP00000005976.2"/>
    </source>
</evidence>
<dbReference type="FunFam" id="3.30.160.60:FF:000557">
    <property type="entry name" value="zinc finger and SCAN domain-containing protein 29"/>
    <property type="match status" value="1"/>
</dbReference>
<feature type="region of interest" description="Disordered" evidence="8">
    <location>
        <begin position="50"/>
        <end position="71"/>
    </location>
</feature>
<evidence type="ECO:0000256" key="1">
    <source>
        <dbReference type="ARBA" id="ARBA00004123"/>
    </source>
</evidence>
<keyword evidence="2" id="KW-0479">Metal-binding</keyword>
<dbReference type="PANTHER" id="PTHR24394:SF44">
    <property type="entry name" value="ZINC FINGER PROTEIN 271-LIKE"/>
    <property type="match status" value="1"/>
</dbReference>
<dbReference type="Ensembl" id="ENSATET00000006075.2">
    <property type="protein sequence ID" value="ENSATEP00000005976.2"/>
    <property type="gene ID" value="ENSATEG00000004170.3"/>
</dbReference>
<proteinExistence type="predicted"/>
<comment type="subcellular location">
    <subcellularLocation>
        <location evidence="1">Nucleus</location>
    </subcellularLocation>
</comment>
<evidence type="ECO:0000256" key="5">
    <source>
        <dbReference type="ARBA" id="ARBA00022833"/>
    </source>
</evidence>
<feature type="domain" description="C2H2-type" evidence="9">
    <location>
        <begin position="313"/>
        <end position="340"/>
    </location>
</feature>
<dbReference type="PANTHER" id="PTHR24394">
    <property type="entry name" value="ZINC FINGER PROTEIN"/>
    <property type="match status" value="1"/>
</dbReference>
<dbReference type="Gene3D" id="3.30.160.60">
    <property type="entry name" value="Classic Zinc Finger"/>
    <property type="match status" value="7"/>
</dbReference>
<dbReference type="FunFam" id="3.30.160.60:FF:002343">
    <property type="entry name" value="Zinc finger protein 33A"/>
    <property type="match status" value="2"/>
</dbReference>
<keyword evidence="4 7" id="KW-0863">Zinc-finger</keyword>
<evidence type="ECO:0000256" key="2">
    <source>
        <dbReference type="ARBA" id="ARBA00022723"/>
    </source>
</evidence>
<dbReference type="STRING" id="64144.ENSATEP00000005976"/>
<evidence type="ECO:0000313" key="11">
    <source>
        <dbReference type="Proteomes" id="UP000265040"/>
    </source>
</evidence>
<keyword evidence="5" id="KW-0862">Zinc</keyword>
<feature type="domain" description="C2H2-type" evidence="9">
    <location>
        <begin position="140"/>
        <end position="167"/>
    </location>
</feature>
<keyword evidence="3" id="KW-0677">Repeat</keyword>
<feature type="domain" description="C2H2-type" evidence="9">
    <location>
        <begin position="196"/>
        <end position="224"/>
    </location>
</feature>
<dbReference type="PROSITE" id="PS50157">
    <property type="entry name" value="ZINC_FINGER_C2H2_2"/>
    <property type="match status" value="7"/>
</dbReference>
<dbReference type="Proteomes" id="UP000265040">
    <property type="component" value="Chromosome 5"/>
</dbReference>
<dbReference type="GO" id="GO:0000981">
    <property type="term" value="F:DNA-binding transcription factor activity, RNA polymerase II-specific"/>
    <property type="evidence" value="ECO:0007669"/>
    <property type="project" value="TreeGrafter"/>
</dbReference>
<organism evidence="10 11">
    <name type="scientific">Anabas testudineus</name>
    <name type="common">Climbing perch</name>
    <name type="synonym">Anthias testudineus</name>
    <dbReference type="NCBI Taxonomy" id="64144"/>
    <lineage>
        <taxon>Eukaryota</taxon>
        <taxon>Metazoa</taxon>
        <taxon>Chordata</taxon>
        <taxon>Craniata</taxon>
        <taxon>Vertebrata</taxon>
        <taxon>Euteleostomi</taxon>
        <taxon>Actinopterygii</taxon>
        <taxon>Neopterygii</taxon>
        <taxon>Teleostei</taxon>
        <taxon>Neoteleostei</taxon>
        <taxon>Acanthomorphata</taxon>
        <taxon>Anabantaria</taxon>
        <taxon>Anabantiformes</taxon>
        <taxon>Anabantoidei</taxon>
        <taxon>Anabantidae</taxon>
        <taxon>Anabas</taxon>
    </lineage>
</organism>
<dbReference type="GeneTree" id="ENSGT01150000286958"/>
<dbReference type="GO" id="GO:0005634">
    <property type="term" value="C:nucleus"/>
    <property type="evidence" value="ECO:0007669"/>
    <property type="project" value="UniProtKB-SubCell"/>
</dbReference>
<dbReference type="SMART" id="SM00355">
    <property type="entry name" value="ZnF_C2H2"/>
    <property type="match status" value="7"/>
</dbReference>
<keyword evidence="6" id="KW-0539">Nucleus</keyword>
<keyword evidence="11" id="KW-1185">Reference proteome</keyword>
<name>A0A3Q1IPH8_ANATE</name>
<evidence type="ECO:0000256" key="7">
    <source>
        <dbReference type="PROSITE-ProRule" id="PRU00042"/>
    </source>
</evidence>
<dbReference type="InterPro" id="IPR036236">
    <property type="entry name" value="Znf_C2H2_sf"/>
</dbReference>
<dbReference type="Pfam" id="PF00096">
    <property type="entry name" value="zf-C2H2"/>
    <property type="match status" value="4"/>
</dbReference>
<feature type="domain" description="C2H2-type" evidence="9">
    <location>
        <begin position="370"/>
        <end position="393"/>
    </location>
</feature>
<dbReference type="SUPFAM" id="SSF57667">
    <property type="entry name" value="beta-beta-alpha zinc fingers"/>
    <property type="match status" value="4"/>
</dbReference>
<dbReference type="InterPro" id="IPR013087">
    <property type="entry name" value="Znf_C2H2_type"/>
</dbReference>
<dbReference type="FunFam" id="3.30.160.60:FF:000624">
    <property type="entry name" value="zinc finger protein 697"/>
    <property type="match status" value="1"/>
</dbReference>
<reference evidence="10" key="1">
    <citation type="submission" date="2021-04" db="EMBL/GenBank/DDBJ databases">
        <authorList>
            <consortium name="Wellcome Sanger Institute Data Sharing"/>
        </authorList>
    </citation>
    <scope>NUCLEOTIDE SEQUENCE [LARGE SCALE GENOMIC DNA]</scope>
</reference>